<feature type="compositionally biased region" description="Polar residues" evidence="2">
    <location>
        <begin position="83"/>
        <end position="96"/>
    </location>
</feature>
<dbReference type="InterPro" id="IPR036096">
    <property type="entry name" value="Ataxin_AXH_dom_sf"/>
</dbReference>
<feature type="region of interest" description="Disordered" evidence="2">
    <location>
        <begin position="33"/>
        <end position="61"/>
    </location>
</feature>
<feature type="region of interest" description="Disordered" evidence="2">
    <location>
        <begin position="73"/>
        <end position="348"/>
    </location>
</feature>
<dbReference type="SUPFAM" id="SSF47095">
    <property type="entry name" value="HMG-box"/>
    <property type="match status" value="1"/>
</dbReference>
<feature type="compositionally biased region" description="Low complexity" evidence="2">
    <location>
        <begin position="225"/>
        <end position="235"/>
    </location>
</feature>
<dbReference type="Gene3D" id="1.10.30.10">
    <property type="entry name" value="High mobility group box domain"/>
    <property type="match status" value="1"/>
</dbReference>
<dbReference type="EMBL" id="HBUF01369439">
    <property type="protein sequence ID" value="CAG6725386.1"/>
    <property type="molecule type" value="Transcribed_RNA"/>
</dbReference>
<dbReference type="PANTHER" id="PTHR15499">
    <property type="entry name" value="HMG BOX-CONTAINING PROTEIN 1"/>
    <property type="match status" value="1"/>
</dbReference>
<dbReference type="Pfam" id="PF00505">
    <property type="entry name" value="HMG_box"/>
    <property type="match status" value="1"/>
</dbReference>
<feature type="domain" description="HMG box" evidence="3">
    <location>
        <begin position="610"/>
        <end position="678"/>
    </location>
</feature>
<evidence type="ECO:0000259" key="3">
    <source>
        <dbReference type="PROSITE" id="PS50118"/>
    </source>
</evidence>
<dbReference type="EMBL" id="HBUF01369437">
    <property type="protein sequence ID" value="CAG6725384.1"/>
    <property type="molecule type" value="Transcribed_RNA"/>
</dbReference>
<protein>
    <submittedName>
        <fullName evidence="4">HMG box-containing protein 1</fullName>
    </submittedName>
</protein>
<evidence type="ECO:0000256" key="2">
    <source>
        <dbReference type="SAM" id="MobiDB-lite"/>
    </source>
</evidence>
<accession>A0A8D8VQC3</accession>
<dbReference type="GO" id="GO:0000978">
    <property type="term" value="F:RNA polymerase II cis-regulatory region sequence-specific DNA binding"/>
    <property type="evidence" value="ECO:0007669"/>
    <property type="project" value="TreeGrafter"/>
</dbReference>
<keyword evidence="1" id="KW-0238">DNA-binding</keyword>
<feature type="compositionally biased region" description="Low complexity" evidence="2">
    <location>
        <begin position="169"/>
        <end position="187"/>
    </location>
</feature>
<dbReference type="PANTHER" id="PTHR15499:SF3">
    <property type="entry name" value="HMG BOX-CONTAINING PROTEIN 1"/>
    <property type="match status" value="1"/>
</dbReference>
<dbReference type="GO" id="GO:0005634">
    <property type="term" value="C:nucleus"/>
    <property type="evidence" value="ECO:0007669"/>
    <property type="project" value="UniProtKB-UniRule"/>
</dbReference>
<feature type="region of interest" description="Disordered" evidence="2">
    <location>
        <begin position="584"/>
        <end position="613"/>
    </location>
</feature>
<feature type="compositionally biased region" description="Polar residues" evidence="2">
    <location>
        <begin position="242"/>
        <end position="251"/>
    </location>
</feature>
<dbReference type="GO" id="GO:0000981">
    <property type="term" value="F:DNA-binding transcription factor activity, RNA polymerase II-specific"/>
    <property type="evidence" value="ECO:0007669"/>
    <property type="project" value="TreeGrafter"/>
</dbReference>
<dbReference type="AlphaFoldDB" id="A0A8D8VQC3"/>
<feature type="compositionally biased region" description="Low complexity" evidence="2">
    <location>
        <begin position="118"/>
        <end position="130"/>
    </location>
</feature>
<name>A0A8D8VQC3_9HEMI</name>
<dbReference type="GO" id="GO:0003723">
    <property type="term" value="F:RNA binding"/>
    <property type="evidence" value="ECO:0007669"/>
    <property type="project" value="InterPro"/>
</dbReference>
<dbReference type="EMBL" id="HBUF01369438">
    <property type="protein sequence ID" value="CAG6725385.1"/>
    <property type="molecule type" value="Transcribed_RNA"/>
</dbReference>
<reference evidence="4" key="1">
    <citation type="submission" date="2021-05" db="EMBL/GenBank/DDBJ databases">
        <authorList>
            <person name="Alioto T."/>
            <person name="Alioto T."/>
            <person name="Gomez Garrido J."/>
        </authorList>
    </citation>
    <scope>NUCLEOTIDE SEQUENCE</scope>
</reference>
<proteinExistence type="predicted"/>
<dbReference type="InterPro" id="IPR036910">
    <property type="entry name" value="HMG_box_dom_sf"/>
</dbReference>
<feature type="compositionally biased region" description="Low complexity" evidence="2">
    <location>
        <begin position="280"/>
        <end position="294"/>
    </location>
</feature>
<organism evidence="4">
    <name type="scientific">Cacopsylla melanoneura</name>
    <dbReference type="NCBI Taxonomy" id="428564"/>
    <lineage>
        <taxon>Eukaryota</taxon>
        <taxon>Metazoa</taxon>
        <taxon>Ecdysozoa</taxon>
        <taxon>Arthropoda</taxon>
        <taxon>Hexapoda</taxon>
        <taxon>Insecta</taxon>
        <taxon>Pterygota</taxon>
        <taxon>Neoptera</taxon>
        <taxon>Paraneoptera</taxon>
        <taxon>Hemiptera</taxon>
        <taxon>Sternorrhyncha</taxon>
        <taxon>Psylloidea</taxon>
        <taxon>Psyllidae</taxon>
        <taxon>Psyllinae</taxon>
        <taxon>Cacopsylla</taxon>
    </lineage>
</organism>
<feature type="compositionally biased region" description="Polar residues" evidence="2">
    <location>
        <begin position="38"/>
        <end position="56"/>
    </location>
</feature>
<dbReference type="InterPro" id="IPR009071">
    <property type="entry name" value="HMG_box_dom"/>
</dbReference>
<dbReference type="SUPFAM" id="SSF102031">
    <property type="entry name" value="AXH domain"/>
    <property type="match status" value="1"/>
</dbReference>
<sequence>MMEENTPLQYKMEDTPLQYKMEDEASKQYKVKMEMEDCSSSSQSKMEDSVSPSQMEDNPKQYKIQITECFSPKYKKEDIGSQPIFNMETSKSQPQQKMEESPPRAQYNTHSPITLMDNNPASNHSTSNSSDSEEPKDLSMNHHHKTVKKLKPIPPPLDLSQSSQILDCSVTGLKSGSSSGSANSSPSHVTSQKNLPFRKRAHCSTLSGHSPSLSPLKEPPPLDSPPSSGSCTTPSDHWRSHLISSNTSDLIYSSHPAHHPMYSHQQRGTNNNFGGGGPFGSNLTSAGSSKSGGSIKQEPGELTSHHLHHPSSPYASARSPHEMNSAGYPLKTNSDIKHPDLSSLRHSQSMSTILDPHHSLQRLSYQLSPLWYPSSALLSPAPSSLGSSREELNWNLPWSPPVWHCFMSGTLIQIPKQNHQWLLVDDLANSRIVFDWPGRLRIKQLISNSSNDTHTIVFSSCEGELVAQCRNSHMFYDKDRGWSCLEPDTAAKLYGGGPNKYRPLQVNDTVFPVPSPGVGTGSGLNNKLPLLSPHHHGNVLSPDLCDRMKRFSFPVSDESPSPSFIPPTSLHSHPPSLFAFPILSPPTTPTHKDTHHPSAGGGGGGSSDKPKRPMNAFMLFAKQFRLELIQNNPGKDNRAISVLLGEAWKSLPQEHKDLYVNEAKTLAQEQKSLYPDCWKRKRSHSTS</sequence>
<dbReference type="InterPro" id="IPR039655">
    <property type="entry name" value="HBP1"/>
</dbReference>
<dbReference type="SMART" id="SM00398">
    <property type="entry name" value="HMG"/>
    <property type="match status" value="1"/>
</dbReference>
<evidence type="ECO:0000313" key="4">
    <source>
        <dbReference type="EMBL" id="CAG6629765.1"/>
    </source>
</evidence>
<keyword evidence="1" id="KW-0539">Nucleus</keyword>
<feature type="DNA-binding region" description="HMG box" evidence="1">
    <location>
        <begin position="610"/>
        <end position="678"/>
    </location>
</feature>
<evidence type="ECO:0000256" key="1">
    <source>
        <dbReference type="PROSITE-ProRule" id="PRU00267"/>
    </source>
</evidence>
<dbReference type="PROSITE" id="PS50118">
    <property type="entry name" value="HMG_BOX_2"/>
    <property type="match status" value="1"/>
</dbReference>
<feature type="compositionally biased region" description="Basic residues" evidence="2">
    <location>
        <begin position="141"/>
        <end position="151"/>
    </location>
</feature>
<dbReference type="EMBL" id="HBUF01071793">
    <property type="protein sequence ID" value="CAG6629765.1"/>
    <property type="molecule type" value="Transcribed_RNA"/>
</dbReference>